<dbReference type="RefSeq" id="WP_015905371.1">
    <property type="nucleotide sequence ID" value="NC_012108.1"/>
</dbReference>
<organism evidence="1 2">
    <name type="scientific">Desulforapulum autotrophicum (strain ATCC 43914 / DSM 3382 / VKM B-1955 / HRM2)</name>
    <name type="common">Desulfobacterium autotrophicum</name>
    <dbReference type="NCBI Taxonomy" id="177437"/>
    <lineage>
        <taxon>Bacteria</taxon>
        <taxon>Pseudomonadati</taxon>
        <taxon>Thermodesulfobacteriota</taxon>
        <taxon>Desulfobacteria</taxon>
        <taxon>Desulfobacterales</taxon>
        <taxon>Desulfobacteraceae</taxon>
        <taxon>Desulforapulum</taxon>
    </lineage>
</organism>
<dbReference type="AlphaFoldDB" id="C0Q9B6"/>
<name>C0Q9B6_DESAH</name>
<dbReference type="eggNOG" id="ENOG50334BC">
    <property type="taxonomic scope" value="Bacteria"/>
</dbReference>
<proteinExistence type="predicted"/>
<dbReference type="STRING" id="177437.HRM2_35560"/>
<sequence length="158" mass="17463">MIFFCEDCGEKNDLDEPLFFDGKVVFECRACGYGNAYAFGLPREEGCTAGDLILNKICSFPDVIGLFLYHKTNGVVDNRMPVMLTRADVETLGRAFIRTYAGGQSLYSDIQGLCVVMAGKHFTIHPVQAGLLIVIVARTPCLPHEVRKLVIDLGKKSR</sequence>
<protein>
    <submittedName>
        <fullName evidence="1">Uncharacterized protein</fullName>
    </submittedName>
</protein>
<dbReference type="OrthoDB" id="5421382at2"/>
<dbReference type="KEGG" id="dat:HRM2_35560"/>
<evidence type="ECO:0000313" key="2">
    <source>
        <dbReference type="Proteomes" id="UP000000442"/>
    </source>
</evidence>
<dbReference type="Proteomes" id="UP000000442">
    <property type="component" value="Chromosome"/>
</dbReference>
<gene>
    <name evidence="1" type="ordered locus">HRM2_35560</name>
</gene>
<dbReference type="EMBL" id="CP001087">
    <property type="protein sequence ID" value="ACN16621.1"/>
    <property type="molecule type" value="Genomic_DNA"/>
</dbReference>
<evidence type="ECO:0000313" key="1">
    <source>
        <dbReference type="EMBL" id="ACN16621.1"/>
    </source>
</evidence>
<reference evidence="1 2" key="1">
    <citation type="journal article" date="2009" name="Environ. Microbiol.">
        <title>Genome sequence of Desulfobacterium autotrophicum HRM2, a marine sulfate reducer oxidizing organic carbon completely to carbon dioxide.</title>
        <authorList>
            <person name="Strittmatter A.W."/>
            <person name="Liesegang H."/>
            <person name="Rabus R."/>
            <person name="Decker I."/>
            <person name="Amann J."/>
            <person name="Andres S."/>
            <person name="Henne A."/>
            <person name="Fricke W.F."/>
            <person name="Martinez-Arias R."/>
            <person name="Bartels D."/>
            <person name="Goesmann A."/>
            <person name="Krause L."/>
            <person name="Puehler A."/>
            <person name="Klenk H.P."/>
            <person name="Richter M."/>
            <person name="Schuler M."/>
            <person name="Gloeckner F.O."/>
            <person name="Meyerdierks A."/>
            <person name="Gottschalk G."/>
            <person name="Amann R."/>
        </authorList>
    </citation>
    <scope>NUCLEOTIDE SEQUENCE [LARGE SCALE GENOMIC DNA]</scope>
    <source>
        <strain evidence="2">ATCC 43914 / DSM 3382 / HRM2</strain>
    </source>
</reference>
<dbReference type="HOGENOM" id="CLU_1666553_0_0_7"/>
<keyword evidence="2" id="KW-1185">Reference proteome</keyword>
<accession>C0Q9B6</accession>